<reference evidence="2" key="1">
    <citation type="journal article" date="2019" name="Int. J. Syst. Evol. Microbiol.">
        <title>The Global Catalogue of Microorganisms (GCM) 10K type strain sequencing project: providing services to taxonomists for standard genome sequencing and annotation.</title>
        <authorList>
            <consortium name="The Broad Institute Genomics Platform"/>
            <consortium name="The Broad Institute Genome Sequencing Center for Infectious Disease"/>
            <person name="Wu L."/>
            <person name="Ma J."/>
        </authorList>
    </citation>
    <scope>NUCLEOTIDE SEQUENCE [LARGE SCALE GENOMIC DNA]</scope>
    <source>
        <strain evidence="2">KCTC 52232</strain>
    </source>
</reference>
<sequence length="161" mass="18571">MDVFDDEILDLWQSLSTYNVRYIMVGGFATFLNGFERTTNDLDIWLEDTVVNRQNLRKSLNALDYPDYPAIETMQFVAGWSSLRMGQNIELDIMTEMKGLENLTFDECLNQASIADINGIIIPFLHINQLISNKKAVNRLKDQIDVIELEKIKHLRNQSPS</sequence>
<dbReference type="RefSeq" id="WP_377124500.1">
    <property type="nucleotide sequence ID" value="NZ_JBHUON010000005.1"/>
</dbReference>
<proteinExistence type="predicted"/>
<organism evidence="1 2">
    <name type="scientific">Mucilaginibacter antarcticus</name>
    <dbReference type="NCBI Taxonomy" id="1855725"/>
    <lineage>
        <taxon>Bacteria</taxon>
        <taxon>Pseudomonadati</taxon>
        <taxon>Bacteroidota</taxon>
        <taxon>Sphingobacteriia</taxon>
        <taxon>Sphingobacteriales</taxon>
        <taxon>Sphingobacteriaceae</taxon>
        <taxon>Mucilaginibacter</taxon>
    </lineage>
</organism>
<dbReference type="InterPro" id="IPR043519">
    <property type="entry name" value="NT_sf"/>
</dbReference>
<protein>
    <submittedName>
        <fullName evidence="1">Nucleotidyltransferase</fullName>
    </submittedName>
</protein>
<accession>A0ABW5XLA7</accession>
<dbReference type="InterPro" id="IPR018700">
    <property type="entry name" value="DUF2204"/>
</dbReference>
<gene>
    <name evidence="1" type="ORF">ACFSYC_05850</name>
</gene>
<dbReference type="Pfam" id="PF09970">
    <property type="entry name" value="DUF2204"/>
    <property type="match status" value="1"/>
</dbReference>
<dbReference type="EMBL" id="JBHUON010000005">
    <property type="protein sequence ID" value="MFD2864206.1"/>
    <property type="molecule type" value="Genomic_DNA"/>
</dbReference>
<evidence type="ECO:0000313" key="2">
    <source>
        <dbReference type="Proteomes" id="UP001597601"/>
    </source>
</evidence>
<keyword evidence="2" id="KW-1185">Reference proteome</keyword>
<evidence type="ECO:0000313" key="1">
    <source>
        <dbReference type="EMBL" id="MFD2864206.1"/>
    </source>
</evidence>
<comment type="caution">
    <text evidence="1">The sequence shown here is derived from an EMBL/GenBank/DDBJ whole genome shotgun (WGS) entry which is preliminary data.</text>
</comment>
<dbReference type="SUPFAM" id="SSF81301">
    <property type="entry name" value="Nucleotidyltransferase"/>
    <property type="match status" value="1"/>
</dbReference>
<name>A0ABW5XLA7_9SPHI</name>
<dbReference type="Gene3D" id="3.30.460.40">
    <property type="match status" value="1"/>
</dbReference>
<dbReference type="Proteomes" id="UP001597601">
    <property type="component" value="Unassembled WGS sequence"/>
</dbReference>